<organism evidence="3 4">
    <name type="scientific">Microvirga tunisiensis</name>
    <dbReference type="NCBI Taxonomy" id="2108360"/>
    <lineage>
        <taxon>Bacteria</taxon>
        <taxon>Pseudomonadati</taxon>
        <taxon>Pseudomonadota</taxon>
        <taxon>Alphaproteobacteria</taxon>
        <taxon>Hyphomicrobiales</taxon>
        <taxon>Methylobacteriaceae</taxon>
        <taxon>Microvirga</taxon>
    </lineage>
</organism>
<proteinExistence type="predicted"/>
<keyword evidence="4" id="KW-1185">Reference proteome</keyword>
<feature type="compositionally biased region" description="Basic and acidic residues" evidence="1">
    <location>
        <begin position="356"/>
        <end position="365"/>
    </location>
</feature>
<dbReference type="InterPro" id="IPR005094">
    <property type="entry name" value="Endonuclease_MobA/VirD2"/>
</dbReference>
<feature type="compositionally biased region" description="Gly residues" evidence="1">
    <location>
        <begin position="232"/>
        <end position="245"/>
    </location>
</feature>
<evidence type="ECO:0000313" key="4">
    <source>
        <dbReference type="Proteomes" id="UP000403266"/>
    </source>
</evidence>
<gene>
    <name evidence="3" type="ORF">FS320_29635</name>
</gene>
<dbReference type="Proteomes" id="UP000403266">
    <property type="component" value="Unassembled WGS sequence"/>
</dbReference>
<feature type="region of interest" description="Disordered" evidence="1">
    <location>
        <begin position="204"/>
        <end position="365"/>
    </location>
</feature>
<reference evidence="3 4" key="1">
    <citation type="journal article" date="2019" name="Syst. Appl. Microbiol.">
        <title>Microvirga tunisiensis sp. nov., a root nodule symbiotic bacterium isolated from Lupinus micranthus and L. luteus grown in Northern Tunisia.</title>
        <authorList>
            <person name="Msaddak A."/>
            <person name="Rejili M."/>
            <person name="Duran D."/>
            <person name="Mars M."/>
            <person name="Palacios J.M."/>
            <person name="Ruiz-Argueso T."/>
            <person name="Rey L."/>
            <person name="Imperial J."/>
        </authorList>
    </citation>
    <scope>NUCLEOTIDE SEQUENCE [LARGE SCALE GENOMIC DNA]</scope>
    <source>
        <strain evidence="3 4">Lmie10</strain>
    </source>
</reference>
<evidence type="ECO:0000259" key="2">
    <source>
        <dbReference type="Pfam" id="PF03432"/>
    </source>
</evidence>
<comment type="caution">
    <text evidence="3">The sequence shown here is derived from an EMBL/GenBank/DDBJ whole genome shotgun (WGS) entry which is preliminary data.</text>
</comment>
<dbReference type="EMBL" id="VOSK01000203">
    <property type="protein sequence ID" value="MPR29152.1"/>
    <property type="molecule type" value="Genomic_DNA"/>
</dbReference>
<dbReference type="AlphaFoldDB" id="A0A5N7MQ52"/>
<feature type="compositionally biased region" description="Pro residues" evidence="1">
    <location>
        <begin position="211"/>
        <end position="227"/>
    </location>
</feature>
<dbReference type="OrthoDB" id="98563at2"/>
<dbReference type="Gene3D" id="3.30.930.30">
    <property type="match status" value="1"/>
</dbReference>
<feature type="compositionally biased region" description="Gly residues" evidence="1">
    <location>
        <begin position="279"/>
        <end position="292"/>
    </location>
</feature>
<accession>A0A5N7MQ52</accession>
<evidence type="ECO:0000313" key="3">
    <source>
        <dbReference type="EMBL" id="MPR29152.1"/>
    </source>
</evidence>
<dbReference type="Pfam" id="PF03432">
    <property type="entry name" value="Relaxase"/>
    <property type="match status" value="1"/>
</dbReference>
<feature type="compositionally biased region" description="Basic and acidic residues" evidence="1">
    <location>
        <begin position="262"/>
        <end position="273"/>
    </location>
</feature>
<feature type="domain" description="MobA/VirD2-like nuclease" evidence="2">
    <location>
        <begin position="51"/>
        <end position="151"/>
    </location>
</feature>
<protein>
    <submittedName>
        <fullName evidence="3">Type IV secretion system protein VirD</fullName>
    </submittedName>
</protein>
<sequence>MPHPQAVVRIVPRGGARTARQIRDQLHYLSREGAVELRRSERHQGVVLPYDRLDEVARSWAEQTGNYQPGQPDAENNQDLTTHIVVSFPHSTDRDNARAAGRAWVEQMFGSRRNSDSFDYVTAFHVDRQHPHLHVVINRRSLGGHWLKISRRHPHLNYNNMRAALVDAAYDNGIALDATSRAERGIMERPITYAEFRGRQRAGATIAIEPQPEPDIPVTPRGTPEPPNLGDTGVGPGGGGPGGLGPRDSAGQAPSSNAGPATRDDSGNDFRMDDDLDLGGRGGPSGSAGGPGQNAEQGGQDEGSVGPQRHRNAPANIENGAQRAASEERARRHRRREPGPEDLDPNQRRRLSSGGERSRDGSDER</sequence>
<name>A0A5N7MQ52_9HYPH</name>
<evidence type="ECO:0000256" key="1">
    <source>
        <dbReference type="SAM" id="MobiDB-lite"/>
    </source>
</evidence>
<dbReference type="RefSeq" id="WP_152715837.1">
    <property type="nucleotide sequence ID" value="NZ_VOSK01000203.1"/>
</dbReference>